<dbReference type="Proteomes" id="UP000297245">
    <property type="component" value="Unassembled WGS sequence"/>
</dbReference>
<gene>
    <name evidence="2" type="ORF">K435DRAFT_789097</name>
</gene>
<sequence>MFNRLSTLVATIALAMAVAKAQCATGSVAECCDTTIDVTTPADPFVEIILRLLGIPASTATGSVGIDCQPGSDCGDPLCCTTAATVNIPILGGLTPVAAGCVPA</sequence>
<protein>
    <submittedName>
        <fullName evidence="2">Uncharacterized protein</fullName>
    </submittedName>
</protein>
<evidence type="ECO:0000313" key="3">
    <source>
        <dbReference type="Proteomes" id="UP000297245"/>
    </source>
</evidence>
<accession>A0A4S8MV72</accession>
<keyword evidence="1" id="KW-0732">Signal</keyword>
<proteinExistence type="predicted"/>
<dbReference type="AlphaFoldDB" id="A0A4S8MV72"/>
<reference evidence="2 3" key="1">
    <citation type="journal article" date="2019" name="Nat. Ecol. Evol.">
        <title>Megaphylogeny resolves global patterns of mushroom evolution.</title>
        <authorList>
            <person name="Varga T."/>
            <person name="Krizsan K."/>
            <person name="Foldi C."/>
            <person name="Dima B."/>
            <person name="Sanchez-Garcia M."/>
            <person name="Sanchez-Ramirez S."/>
            <person name="Szollosi G.J."/>
            <person name="Szarkandi J.G."/>
            <person name="Papp V."/>
            <person name="Albert L."/>
            <person name="Andreopoulos W."/>
            <person name="Angelini C."/>
            <person name="Antonin V."/>
            <person name="Barry K.W."/>
            <person name="Bougher N.L."/>
            <person name="Buchanan P."/>
            <person name="Buyck B."/>
            <person name="Bense V."/>
            <person name="Catcheside P."/>
            <person name="Chovatia M."/>
            <person name="Cooper J."/>
            <person name="Damon W."/>
            <person name="Desjardin D."/>
            <person name="Finy P."/>
            <person name="Geml J."/>
            <person name="Haridas S."/>
            <person name="Hughes K."/>
            <person name="Justo A."/>
            <person name="Karasinski D."/>
            <person name="Kautmanova I."/>
            <person name="Kiss B."/>
            <person name="Kocsube S."/>
            <person name="Kotiranta H."/>
            <person name="LaButti K.M."/>
            <person name="Lechner B.E."/>
            <person name="Liimatainen K."/>
            <person name="Lipzen A."/>
            <person name="Lukacs Z."/>
            <person name="Mihaltcheva S."/>
            <person name="Morgado L.N."/>
            <person name="Niskanen T."/>
            <person name="Noordeloos M.E."/>
            <person name="Ohm R.A."/>
            <person name="Ortiz-Santana B."/>
            <person name="Ovrebo C."/>
            <person name="Racz N."/>
            <person name="Riley R."/>
            <person name="Savchenko A."/>
            <person name="Shiryaev A."/>
            <person name="Soop K."/>
            <person name="Spirin V."/>
            <person name="Szebenyi C."/>
            <person name="Tomsovsky M."/>
            <person name="Tulloss R.E."/>
            <person name="Uehling J."/>
            <person name="Grigoriev I.V."/>
            <person name="Vagvolgyi C."/>
            <person name="Papp T."/>
            <person name="Martin F.M."/>
            <person name="Miettinen O."/>
            <person name="Hibbett D.S."/>
            <person name="Nagy L.G."/>
        </authorList>
    </citation>
    <scope>NUCLEOTIDE SEQUENCE [LARGE SCALE GENOMIC DNA]</scope>
    <source>
        <strain evidence="2 3">CBS 962.96</strain>
    </source>
</reference>
<organism evidence="2 3">
    <name type="scientific">Dendrothele bispora (strain CBS 962.96)</name>
    <dbReference type="NCBI Taxonomy" id="1314807"/>
    <lineage>
        <taxon>Eukaryota</taxon>
        <taxon>Fungi</taxon>
        <taxon>Dikarya</taxon>
        <taxon>Basidiomycota</taxon>
        <taxon>Agaricomycotina</taxon>
        <taxon>Agaricomycetes</taxon>
        <taxon>Agaricomycetidae</taxon>
        <taxon>Agaricales</taxon>
        <taxon>Agaricales incertae sedis</taxon>
        <taxon>Dendrothele</taxon>
    </lineage>
</organism>
<feature type="chain" id="PRO_5045237677" evidence="1">
    <location>
        <begin position="22"/>
        <end position="104"/>
    </location>
</feature>
<name>A0A4S8MV72_DENBC</name>
<keyword evidence="3" id="KW-1185">Reference proteome</keyword>
<dbReference type="EMBL" id="ML179040">
    <property type="protein sequence ID" value="THV07015.1"/>
    <property type="molecule type" value="Genomic_DNA"/>
</dbReference>
<evidence type="ECO:0000313" key="2">
    <source>
        <dbReference type="EMBL" id="THV07015.1"/>
    </source>
</evidence>
<evidence type="ECO:0000256" key="1">
    <source>
        <dbReference type="SAM" id="SignalP"/>
    </source>
</evidence>
<dbReference type="GO" id="GO:0009277">
    <property type="term" value="C:fungal-type cell wall"/>
    <property type="evidence" value="ECO:0007669"/>
    <property type="project" value="InterPro"/>
</dbReference>
<feature type="signal peptide" evidence="1">
    <location>
        <begin position="1"/>
        <end position="21"/>
    </location>
</feature>
<dbReference type="GO" id="GO:0005199">
    <property type="term" value="F:structural constituent of cell wall"/>
    <property type="evidence" value="ECO:0007669"/>
    <property type="project" value="InterPro"/>
</dbReference>